<proteinExistence type="inferred from homology"/>
<dbReference type="GO" id="GO:0006412">
    <property type="term" value="P:translation"/>
    <property type="evidence" value="ECO:0007669"/>
    <property type="project" value="InterPro"/>
</dbReference>
<comment type="caution">
    <text evidence="5">The sequence shown here is derived from an EMBL/GenBank/DDBJ whole genome shotgun (WGS) entry which is preliminary data.</text>
</comment>
<dbReference type="EMBL" id="CM017872">
    <property type="protein sequence ID" value="KAG1327829.1"/>
    <property type="molecule type" value="Genomic_DNA"/>
</dbReference>
<evidence type="ECO:0000259" key="4">
    <source>
        <dbReference type="Pfam" id="PF16205"/>
    </source>
</evidence>
<reference evidence="5" key="2">
    <citation type="submission" date="2019-07" db="EMBL/GenBank/DDBJ databases">
        <authorList>
            <person name="Yang Y."/>
            <person name="Bocs S."/>
            <person name="Baudouin L."/>
        </authorList>
    </citation>
    <scope>NUCLEOTIDE SEQUENCE</scope>
    <source>
        <tissue evidence="5">Spear leaf of Hainan Tall coconut</tissue>
    </source>
</reference>
<sequence>MQVRSLCFMRSMHEGIDQAGLFGPLWTLKWSMANLQGLRHDLKSKVSNLDSNYIRFGAFKRPVTNHESSNILLSVAFIKFLIQTEKAFLKQPKVFLCSKKAGKGKRPGKGGNRFWKSIGLGFKTPREAIEGGSVNVQFPGPVRYEKRHSNIAAHVSPCFRVKEGDHVIIGQCRPLAKTVRFNVLKVIPAGSKSGGGKKAFSAI</sequence>
<keyword evidence="3" id="KW-0687">Ribonucleoprotein</keyword>
<name>A0A8K0HX71_COCNU</name>
<dbReference type="Pfam" id="PF16205">
    <property type="entry name" value="Ribosomal_S17_N"/>
    <property type="match status" value="1"/>
</dbReference>
<protein>
    <submittedName>
        <fullName evidence="5">Putative 40S ribosomal protein S11</fullName>
    </submittedName>
</protein>
<dbReference type="Proteomes" id="UP000797356">
    <property type="component" value="Chromosome 1"/>
</dbReference>
<comment type="similarity">
    <text evidence="1">Belongs to the universal ribosomal protein uS17 family.</text>
</comment>
<evidence type="ECO:0000313" key="5">
    <source>
        <dbReference type="EMBL" id="KAG1327829.1"/>
    </source>
</evidence>
<dbReference type="AlphaFoldDB" id="A0A8K0HX71"/>
<reference evidence="5" key="1">
    <citation type="journal article" date="2017" name="Gigascience">
        <title>The genome draft of coconut (Cocos nucifera).</title>
        <authorList>
            <person name="Xiao Y."/>
            <person name="Xu P."/>
            <person name="Fan H."/>
            <person name="Baudouin L."/>
            <person name="Xia W."/>
            <person name="Bocs S."/>
            <person name="Xu J."/>
            <person name="Li Q."/>
            <person name="Guo A."/>
            <person name="Zhou L."/>
            <person name="Li J."/>
            <person name="Wu Y."/>
            <person name="Ma Z."/>
            <person name="Armero A."/>
            <person name="Issali A.E."/>
            <person name="Liu N."/>
            <person name="Peng M."/>
            <person name="Yang Y."/>
        </authorList>
    </citation>
    <scope>NUCLEOTIDE SEQUENCE</scope>
    <source>
        <tissue evidence="5">Spear leaf of Hainan Tall coconut</tissue>
    </source>
</reference>
<evidence type="ECO:0000256" key="3">
    <source>
        <dbReference type="ARBA" id="ARBA00023274"/>
    </source>
</evidence>
<dbReference type="SUPFAM" id="SSF50249">
    <property type="entry name" value="Nucleic acid-binding proteins"/>
    <property type="match status" value="1"/>
</dbReference>
<evidence type="ECO:0000256" key="2">
    <source>
        <dbReference type="ARBA" id="ARBA00022980"/>
    </source>
</evidence>
<evidence type="ECO:0000256" key="1">
    <source>
        <dbReference type="ARBA" id="ARBA00010254"/>
    </source>
</evidence>
<accession>A0A8K0HX71</accession>
<dbReference type="InterPro" id="IPR000266">
    <property type="entry name" value="Ribosomal_uS17"/>
</dbReference>
<dbReference type="CDD" id="cd00364">
    <property type="entry name" value="Ribosomal_uS17"/>
    <property type="match status" value="1"/>
</dbReference>
<dbReference type="PANTHER" id="PTHR10744">
    <property type="entry name" value="40S RIBOSOMAL PROTEIN S11 FAMILY MEMBER"/>
    <property type="match status" value="1"/>
</dbReference>
<dbReference type="InterPro" id="IPR012340">
    <property type="entry name" value="NA-bd_OB-fold"/>
</dbReference>
<gene>
    <name evidence="5" type="ORF">COCNU_01G017630</name>
</gene>
<dbReference type="InterPro" id="IPR032440">
    <property type="entry name" value="Ribosomal_uS17_N"/>
</dbReference>
<feature type="domain" description="Small ribosomal subunit protein uS17 N-terminal" evidence="4">
    <location>
        <begin position="83"/>
        <end position="132"/>
    </location>
</feature>
<evidence type="ECO:0000313" key="6">
    <source>
        <dbReference type="Proteomes" id="UP000797356"/>
    </source>
</evidence>
<organism evidence="5 6">
    <name type="scientific">Cocos nucifera</name>
    <name type="common">Coconut palm</name>
    <dbReference type="NCBI Taxonomy" id="13894"/>
    <lineage>
        <taxon>Eukaryota</taxon>
        <taxon>Viridiplantae</taxon>
        <taxon>Streptophyta</taxon>
        <taxon>Embryophyta</taxon>
        <taxon>Tracheophyta</taxon>
        <taxon>Spermatophyta</taxon>
        <taxon>Magnoliopsida</taxon>
        <taxon>Liliopsida</taxon>
        <taxon>Arecaceae</taxon>
        <taxon>Arecoideae</taxon>
        <taxon>Cocoseae</taxon>
        <taxon>Attaleinae</taxon>
        <taxon>Cocos</taxon>
    </lineage>
</organism>
<dbReference type="Gene3D" id="2.40.50.1000">
    <property type="match status" value="2"/>
</dbReference>
<dbReference type="GO" id="GO:0022627">
    <property type="term" value="C:cytosolic small ribosomal subunit"/>
    <property type="evidence" value="ECO:0007669"/>
    <property type="project" value="TreeGrafter"/>
</dbReference>
<dbReference type="PANTHER" id="PTHR10744:SF9">
    <property type="entry name" value="40S RIBOSOMAL PROTEIN S11-RELATED"/>
    <property type="match status" value="1"/>
</dbReference>
<keyword evidence="2 5" id="KW-0689">Ribosomal protein</keyword>
<keyword evidence="6" id="KW-1185">Reference proteome</keyword>
<dbReference type="GO" id="GO:0003735">
    <property type="term" value="F:structural constituent of ribosome"/>
    <property type="evidence" value="ECO:0007669"/>
    <property type="project" value="InterPro"/>
</dbReference>
<dbReference type="Pfam" id="PF00366">
    <property type="entry name" value="Ribosomal_S17"/>
    <property type="match status" value="1"/>
</dbReference>